<keyword evidence="4" id="KW-0472">Membrane</keyword>
<organism evidence="6 7">
    <name type="scientific">Anoxynatronum sibiricum</name>
    <dbReference type="NCBI Taxonomy" id="210623"/>
    <lineage>
        <taxon>Bacteria</taxon>
        <taxon>Bacillati</taxon>
        <taxon>Bacillota</taxon>
        <taxon>Clostridia</taxon>
        <taxon>Eubacteriales</taxon>
        <taxon>Clostridiaceae</taxon>
        <taxon>Anoxynatronum</taxon>
    </lineage>
</organism>
<dbReference type="PROSITE" id="PS00107">
    <property type="entry name" value="PROTEIN_KINASE_ATP"/>
    <property type="match status" value="1"/>
</dbReference>
<dbReference type="SMART" id="SM00698">
    <property type="entry name" value="MORN"/>
    <property type="match status" value="6"/>
</dbReference>
<dbReference type="InterPro" id="IPR017441">
    <property type="entry name" value="Protein_kinase_ATP_BS"/>
</dbReference>
<dbReference type="SUPFAM" id="SSF82185">
    <property type="entry name" value="Histone H3 K4-specific methyltransferase SET7/9 N-terminal domain"/>
    <property type="match status" value="1"/>
</dbReference>
<dbReference type="InterPro" id="IPR003409">
    <property type="entry name" value="MORN"/>
</dbReference>
<evidence type="ECO:0000313" key="6">
    <source>
        <dbReference type="EMBL" id="MEN1760263.1"/>
    </source>
</evidence>
<sequence length="603" mass="64766">MTAQQVCLGCMTPRQEGEACPVCGWVHGTPAESHMHLSPGAMLQGKYLIGKALGQGGFGVTYLGWDVNLKLKLAIKEYMPQDLASRAVGASEVTVYTSSLEDQYQYGLEKFLLEAQTLAQFEGHPNIVSVRDFFQANGTAYIAMSYIEGMTLKEYVKSQNNRLPVDRTLQIILPVLDALKEVHQVGILHRDISPDNVFITTKGQVILIDFGAARQAIGEKGRSLSVVLKPGYTPEEQYRSQGKQGPWTDLYAVGAMIYRIICGQMPPESLDRLEEDTLVPPSQLGVDITLQQEAAILKAMAVRAPNRYQTVEDFQQELLGHLEADPVTGMSRPSAVPSQSVAGETAGAAPAFKPASTAPAKPATSPKMIFMAVGAGVVILVAALALFTGGGDKPAVGEAPAAPPSAAVQEGQGEQEGQQAAEGTSGGNSEAAANTETPPGVVETGTFEYRDGSYTGEHVNQQPHGQGTWEGPDGEVYTGFWEDGLPHGEGALTGPDGDVYSGSWVKGNREGYGDYLSANGVRYVGEWANNRRNGMGTETWPNGAEYSGSWKNDLRDGQGTYTWANGDQYVGAWRDGFQHGEGRLTYADGNTLEGNWVNNEFQE</sequence>
<dbReference type="PANTHER" id="PTHR23084:SF263">
    <property type="entry name" value="MORN REPEAT-CONTAINING PROTEIN 1"/>
    <property type="match status" value="1"/>
</dbReference>
<evidence type="ECO:0000256" key="2">
    <source>
        <dbReference type="PROSITE-ProRule" id="PRU10141"/>
    </source>
</evidence>
<keyword evidence="4" id="KW-1133">Transmembrane helix</keyword>
<dbReference type="Gene3D" id="1.10.510.10">
    <property type="entry name" value="Transferase(Phosphotransferase) domain 1"/>
    <property type="match status" value="1"/>
</dbReference>
<keyword evidence="6" id="KW-0418">Kinase</keyword>
<dbReference type="RefSeq" id="WP_343185586.1">
    <property type="nucleotide sequence ID" value="NZ_JBCITM010000006.1"/>
</dbReference>
<feature type="compositionally biased region" description="Low complexity" evidence="3">
    <location>
        <begin position="406"/>
        <end position="423"/>
    </location>
</feature>
<keyword evidence="2" id="KW-0547">Nucleotide-binding</keyword>
<keyword evidence="2" id="KW-0067">ATP-binding</keyword>
<feature type="compositionally biased region" description="Polar residues" evidence="3">
    <location>
        <begin position="427"/>
        <end position="437"/>
    </location>
</feature>
<dbReference type="Pfam" id="PF00069">
    <property type="entry name" value="Pkinase"/>
    <property type="match status" value="1"/>
</dbReference>
<comment type="caution">
    <text evidence="6">The sequence shown here is derived from an EMBL/GenBank/DDBJ whole genome shotgun (WGS) entry which is preliminary data.</text>
</comment>
<dbReference type="InterPro" id="IPR011009">
    <property type="entry name" value="Kinase-like_dom_sf"/>
</dbReference>
<dbReference type="PROSITE" id="PS00109">
    <property type="entry name" value="PROTEIN_KINASE_TYR"/>
    <property type="match status" value="1"/>
</dbReference>
<keyword evidence="4" id="KW-0812">Transmembrane</keyword>
<evidence type="ECO:0000256" key="4">
    <source>
        <dbReference type="SAM" id="Phobius"/>
    </source>
</evidence>
<protein>
    <submittedName>
        <fullName evidence="6">Protein kinase</fullName>
    </submittedName>
</protein>
<feature type="domain" description="Protein kinase" evidence="5">
    <location>
        <begin position="47"/>
        <end position="319"/>
    </location>
</feature>
<dbReference type="PROSITE" id="PS50011">
    <property type="entry name" value="PROTEIN_KINASE_DOM"/>
    <property type="match status" value="1"/>
</dbReference>
<proteinExistence type="predicted"/>
<name>A0ABU9VSW7_9CLOT</name>
<dbReference type="Pfam" id="PF02493">
    <property type="entry name" value="MORN"/>
    <property type="match status" value="6"/>
</dbReference>
<dbReference type="CDD" id="cd14014">
    <property type="entry name" value="STKc_PknB_like"/>
    <property type="match status" value="1"/>
</dbReference>
<dbReference type="SUPFAM" id="SSF56112">
    <property type="entry name" value="Protein kinase-like (PK-like)"/>
    <property type="match status" value="1"/>
</dbReference>
<dbReference type="InterPro" id="IPR008266">
    <property type="entry name" value="Tyr_kinase_AS"/>
</dbReference>
<feature type="binding site" evidence="2">
    <location>
        <position position="76"/>
    </location>
    <ligand>
        <name>ATP</name>
        <dbReference type="ChEBI" id="CHEBI:30616"/>
    </ligand>
</feature>
<reference evidence="6 7" key="1">
    <citation type="submission" date="2024-04" db="EMBL/GenBank/DDBJ databases">
        <title>Genome sequencing and metabolic network reconstruction of aminoacids and betaine degradation by Anoxynatronum sibiricum.</title>
        <authorList>
            <person name="Detkova E.N."/>
            <person name="Boltjanskaja Y.V."/>
            <person name="Mardanov A.V."/>
            <person name="Kevbrin V."/>
        </authorList>
    </citation>
    <scope>NUCLEOTIDE SEQUENCE [LARGE SCALE GENOMIC DNA]</scope>
    <source>
        <strain evidence="6 7">Z-7981</strain>
    </source>
</reference>
<dbReference type="GO" id="GO:0016301">
    <property type="term" value="F:kinase activity"/>
    <property type="evidence" value="ECO:0007669"/>
    <property type="project" value="UniProtKB-KW"/>
</dbReference>
<keyword evidence="7" id="KW-1185">Reference proteome</keyword>
<evidence type="ECO:0000259" key="5">
    <source>
        <dbReference type="PROSITE" id="PS50011"/>
    </source>
</evidence>
<dbReference type="Gene3D" id="2.20.110.10">
    <property type="entry name" value="Histone H3 K4-specific methyltransferase SET7/9 N-terminal domain"/>
    <property type="match status" value="3"/>
</dbReference>
<keyword evidence="1" id="KW-0677">Repeat</keyword>
<gene>
    <name evidence="6" type="ORF">AAIG11_07255</name>
</gene>
<dbReference type="PANTHER" id="PTHR23084">
    <property type="entry name" value="PHOSPHATIDYLINOSITOL-4-PHOSPHATE 5-KINASE RELATED"/>
    <property type="match status" value="1"/>
</dbReference>
<dbReference type="Gene3D" id="3.30.200.20">
    <property type="entry name" value="Phosphorylase Kinase, domain 1"/>
    <property type="match status" value="1"/>
</dbReference>
<accession>A0ABU9VSW7</accession>
<dbReference type="EMBL" id="JBCITM010000006">
    <property type="protein sequence ID" value="MEN1760263.1"/>
    <property type="molecule type" value="Genomic_DNA"/>
</dbReference>
<feature type="transmembrane region" description="Helical" evidence="4">
    <location>
        <begin position="368"/>
        <end position="387"/>
    </location>
</feature>
<evidence type="ECO:0000313" key="7">
    <source>
        <dbReference type="Proteomes" id="UP001407405"/>
    </source>
</evidence>
<feature type="region of interest" description="Disordered" evidence="3">
    <location>
        <begin position="395"/>
        <end position="471"/>
    </location>
</feature>
<dbReference type="Proteomes" id="UP001407405">
    <property type="component" value="Unassembled WGS sequence"/>
</dbReference>
<keyword evidence="6" id="KW-0808">Transferase</keyword>
<evidence type="ECO:0000256" key="3">
    <source>
        <dbReference type="SAM" id="MobiDB-lite"/>
    </source>
</evidence>
<dbReference type="InterPro" id="IPR000719">
    <property type="entry name" value="Prot_kinase_dom"/>
</dbReference>
<evidence type="ECO:0000256" key="1">
    <source>
        <dbReference type="ARBA" id="ARBA00022737"/>
    </source>
</evidence>